<evidence type="ECO:0000256" key="2">
    <source>
        <dbReference type="ARBA" id="ARBA00007264"/>
    </source>
</evidence>
<evidence type="ECO:0000256" key="1">
    <source>
        <dbReference type="ARBA" id="ARBA00004370"/>
    </source>
</evidence>
<reference evidence="9" key="1">
    <citation type="journal article" date="2021" name="Mol. Ecol. Resour.">
        <title>Apolygus lucorum genome provides insights into omnivorousness and mesophyll feeding.</title>
        <authorList>
            <person name="Liu Y."/>
            <person name="Liu H."/>
            <person name="Wang H."/>
            <person name="Huang T."/>
            <person name="Liu B."/>
            <person name="Yang B."/>
            <person name="Yin L."/>
            <person name="Li B."/>
            <person name="Zhang Y."/>
            <person name="Zhang S."/>
            <person name="Jiang F."/>
            <person name="Zhang X."/>
            <person name="Ren Y."/>
            <person name="Wang B."/>
            <person name="Wang S."/>
            <person name="Lu Y."/>
            <person name="Wu K."/>
            <person name="Fan W."/>
            <person name="Wang G."/>
        </authorList>
    </citation>
    <scope>NUCLEOTIDE SEQUENCE</scope>
    <source>
        <strain evidence="9">12Hb</strain>
    </source>
</reference>
<evidence type="ECO:0000256" key="8">
    <source>
        <dbReference type="SAM" id="SignalP"/>
    </source>
</evidence>
<evidence type="ECO:0000313" key="9">
    <source>
        <dbReference type="EMBL" id="KAF6200723.1"/>
    </source>
</evidence>
<dbReference type="OrthoDB" id="10059035at2759"/>
<evidence type="ECO:0008006" key="11">
    <source>
        <dbReference type="Google" id="ProtNLM"/>
    </source>
</evidence>
<evidence type="ECO:0000256" key="3">
    <source>
        <dbReference type="ARBA" id="ARBA00022692"/>
    </source>
</evidence>
<dbReference type="PANTHER" id="PTHR13064">
    <property type="entry name" value="TRANSMEMBRANE PROTEIN 9 FAMILY MEMBER"/>
    <property type="match status" value="1"/>
</dbReference>
<keyword evidence="5 7" id="KW-0472">Membrane</keyword>
<evidence type="ECO:0000256" key="4">
    <source>
        <dbReference type="ARBA" id="ARBA00022989"/>
    </source>
</evidence>
<dbReference type="PANTHER" id="PTHR13064:SF6">
    <property type="entry name" value="TRANSMEMBRANE PROTEIN 9"/>
    <property type="match status" value="1"/>
</dbReference>
<keyword evidence="10" id="KW-1185">Reference proteome</keyword>
<comment type="subcellular location">
    <subcellularLocation>
        <location evidence="1">Membrane</location>
    </subcellularLocation>
</comment>
<feature type="signal peptide" evidence="8">
    <location>
        <begin position="1"/>
        <end position="21"/>
    </location>
</feature>
<evidence type="ECO:0000313" key="10">
    <source>
        <dbReference type="Proteomes" id="UP000466442"/>
    </source>
</evidence>
<dbReference type="AlphaFoldDB" id="A0A6A4J5A9"/>
<gene>
    <name evidence="9" type="ORF">GE061_005167</name>
</gene>
<feature type="compositionally biased region" description="Polar residues" evidence="6">
    <location>
        <begin position="135"/>
        <end position="147"/>
    </location>
</feature>
<dbReference type="InterPro" id="IPR008853">
    <property type="entry name" value="TMEM9/TMEM9B"/>
</dbReference>
<evidence type="ECO:0000256" key="7">
    <source>
        <dbReference type="SAM" id="Phobius"/>
    </source>
</evidence>
<dbReference type="Proteomes" id="UP000466442">
    <property type="component" value="Unassembled WGS sequence"/>
</dbReference>
<feature type="chain" id="PRO_5043445014" description="TMEM9 family protein" evidence="8">
    <location>
        <begin position="22"/>
        <end position="185"/>
    </location>
</feature>
<organism evidence="9 10">
    <name type="scientific">Apolygus lucorum</name>
    <name type="common">Small green plant bug</name>
    <name type="synonym">Lygocoris lucorum</name>
    <dbReference type="NCBI Taxonomy" id="248454"/>
    <lineage>
        <taxon>Eukaryota</taxon>
        <taxon>Metazoa</taxon>
        <taxon>Ecdysozoa</taxon>
        <taxon>Arthropoda</taxon>
        <taxon>Hexapoda</taxon>
        <taxon>Insecta</taxon>
        <taxon>Pterygota</taxon>
        <taxon>Neoptera</taxon>
        <taxon>Paraneoptera</taxon>
        <taxon>Hemiptera</taxon>
        <taxon>Heteroptera</taxon>
        <taxon>Panheteroptera</taxon>
        <taxon>Cimicomorpha</taxon>
        <taxon>Miridae</taxon>
        <taxon>Mirini</taxon>
        <taxon>Apolygus</taxon>
    </lineage>
</organism>
<dbReference type="EMBL" id="WIXP02000013">
    <property type="protein sequence ID" value="KAF6200723.1"/>
    <property type="molecule type" value="Genomic_DNA"/>
</dbReference>
<name>A0A6A4J5A9_APOLU</name>
<evidence type="ECO:0000256" key="6">
    <source>
        <dbReference type="SAM" id="MobiDB-lite"/>
    </source>
</evidence>
<feature type="transmembrane region" description="Helical" evidence="7">
    <location>
        <begin position="87"/>
        <end position="112"/>
    </location>
</feature>
<evidence type="ECO:0000256" key="5">
    <source>
        <dbReference type="ARBA" id="ARBA00023136"/>
    </source>
</evidence>
<proteinExistence type="inferred from homology"/>
<keyword evidence="3 7" id="KW-0812">Transmembrane</keyword>
<comment type="similarity">
    <text evidence="2">Belongs to the TMEM9 family.</text>
</comment>
<dbReference type="GO" id="GO:0005765">
    <property type="term" value="C:lysosomal membrane"/>
    <property type="evidence" value="ECO:0007669"/>
    <property type="project" value="InterPro"/>
</dbReference>
<accession>A0A6A4J5A9</accession>
<comment type="caution">
    <text evidence="9">The sequence shown here is derived from an EMBL/GenBank/DDBJ whole genome shotgun (WGS) entry which is preliminary data.</text>
</comment>
<keyword evidence="4 7" id="KW-1133">Transmembrane helix</keyword>
<protein>
    <recommendedName>
        <fullName evidence="11">TMEM9 family protein</fullName>
    </recommendedName>
</protein>
<feature type="region of interest" description="Disordered" evidence="6">
    <location>
        <begin position="127"/>
        <end position="147"/>
    </location>
</feature>
<dbReference type="Pfam" id="PF05434">
    <property type="entry name" value="Tmemb_9"/>
    <property type="match status" value="1"/>
</dbReference>
<keyword evidence="8" id="KW-0732">Signal</keyword>
<sequence length="185" mass="21158">MNRLLAAFFIVCTLYLGFAEANYEDARCFCTCTVINGTQRYKELHITNVPPNNDCDSIPIDAIDTPNKTQELCPRCECKYESRNTNIIKVVVAIVIWVISILVIYMFFLLCLDPLLNKRAKSSYVEHTNEEDDSTSVGPSGAPVSSHQMGVRGNVLNRVGHQQDKWKRQVREQRKNIYDKHTMLN</sequence>